<protein>
    <submittedName>
        <fullName evidence="9">4Fe-4S binding protein</fullName>
    </submittedName>
</protein>
<evidence type="ECO:0000256" key="3">
    <source>
        <dbReference type="ARBA" id="ARBA00022723"/>
    </source>
</evidence>
<proteinExistence type="predicted"/>
<keyword evidence="7" id="KW-0472">Membrane</keyword>
<dbReference type="PANTHER" id="PTHR30176">
    <property type="entry name" value="FERREDOXIN-TYPE PROTEIN NAPH"/>
    <property type="match status" value="1"/>
</dbReference>
<dbReference type="Proteomes" id="UP000622405">
    <property type="component" value="Unassembled WGS sequence"/>
</dbReference>
<dbReference type="EMBL" id="WJBE01000037">
    <property type="protein sequence ID" value="MBC3901634.1"/>
    <property type="molecule type" value="Genomic_DNA"/>
</dbReference>
<feature type="domain" description="4Fe-4S ferredoxin-type" evidence="8">
    <location>
        <begin position="207"/>
        <end position="233"/>
    </location>
</feature>
<keyword evidence="7" id="KW-1133">Transmembrane helix</keyword>
<feature type="transmembrane region" description="Helical" evidence="7">
    <location>
        <begin position="44"/>
        <end position="70"/>
    </location>
</feature>
<dbReference type="InterPro" id="IPR017900">
    <property type="entry name" value="4Fe4S_Fe_S_CS"/>
</dbReference>
<keyword evidence="2" id="KW-0004">4Fe-4S</keyword>
<dbReference type="PROSITE" id="PS51379">
    <property type="entry name" value="4FE4S_FER_2"/>
    <property type="match status" value="2"/>
</dbReference>
<evidence type="ECO:0000256" key="2">
    <source>
        <dbReference type="ARBA" id="ARBA00022485"/>
    </source>
</evidence>
<feature type="transmembrane region" description="Helical" evidence="7">
    <location>
        <begin position="125"/>
        <end position="142"/>
    </location>
</feature>
<evidence type="ECO:0000313" key="10">
    <source>
        <dbReference type="Proteomes" id="UP000622405"/>
    </source>
</evidence>
<evidence type="ECO:0000259" key="8">
    <source>
        <dbReference type="PROSITE" id="PS51379"/>
    </source>
</evidence>
<gene>
    <name evidence="9" type="ORF">GH811_18720</name>
</gene>
<dbReference type="Pfam" id="PF13237">
    <property type="entry name" value="Fer4_10"/>
    <property type="match status" value="1"/>
</dbReference>
<evidence type="ECO:0000313" key="9">
    <source>
        <dbReference type="EMBL" id="MBC3901634.1"/>
    </source>
</evidence>
<keyword evidence="6" id="KW-0411">Iron-sulfur</keyword>
<name>A0ABR6Z2N3_9FIRM</name>
<keyword evidence="5" id="KW-0408">Iron</keyword>
<sequence length="237" mass="26831">MKQKIRKGILTYSALLFPLTFFFMSPYVIIMSAAYGIVNGSALFFGFLLLFSMIGSRLFCGWLCPGGAIQEQAAHSNNKAWNGKWKNSSKYIIWFFWLALVVFLWISNGPLAVNFFNMYSLDSHIFVIYMIVVTLIYVFALATGKRGMCHSLCWMAPFMIIGEKCADFLHIPRFRLKAETENCISCGRCSKKCPMSLDVVEMVKTNQMDSNECISCLECADICPKQVIKFGISAKVK</sequence>
<organism evidence="9 10">
    <name type="scientific">Acetobacterium malicum</name>
    <dbReference type="NCBI Taxonomy" id="52692"/>
    <lineage>
        <taxon>Bacteria</taxon>
        <taxon>Bacillati</taxon>
        <taxon>Bacillota</taxon>
        <taxon>Clostridia</taxon>
        <taxon>Eubacteriales</taxon>
        <taxon>Eubacteriaceae</taxon>
        <taxon>Acetobacterium</taxon>
    </lineage>
</organism>
<dbReference type="InterPro" id="IPR017896">
    <property type="entry name" value="4Fe4S_Fe-S-bd"/>
</dbReference>
<dbReference type="PANTHER" id="PTHR30176:SF3">
    <property type="entry name" value="FERREDOXIN-TYPE PROTEIN NAPH"/>
    <property type="match status" value="1"/>
</dbReference>
<accession>A0ABR6Z2N3</accession>
<dbReference type="Pfam" id="PF12801">
    <property type="entry name" value="Fer4_5"/>
    <property type="match status" value="1"/>
</dbReference>
<feature type="transmembrane region" description="Helical" evidence="7">
    <location>
        <begin position="12"/>
        <end position="38"/>
    </location>
</feature>
<dbReference type="RefSeq" id="WP_186895651.1">
    <property type="nucleotide sequence ID" value="NZ_WJBE01000037.1"/>
</dbReference>
<evidence type="ECO:0000256" key="7">
    <source>
        <dbReference type="SAM" id="Phobius"/>
    </source>
</evidence>
<evidence type="ECO:0000256" key="6">
    <source>
        <dbReference type="ARBA" id="ARBA00023014"/>
    </source>
</evidence>
<dbReference type="PROSITE" id="PS00198">
    <property type="entry name" value="4FE4S_FER_1"/>
    <property type="match status" value="1"/>
</dbReference>
<dbReference type="Gene3D" id="3.30.70.20">
    <property type="match status" value="1"/>
</dbReference>
<comment type="caution">
    <text evidence="9">The sequence shown here is derived from an EMBL/GenBank/DDBJ whole genome shotgun (WGS) entry which is preliminary data.</text>
</comment>
<feature type="transmembrane region" description="Helical" evidence="7">
    <location>
        <begin position="91"/>
        <end position="113"/>
    </location>
</feature>
<dbReference type="SUPFAM" id="SSF54862">
    <property type="entry name" value="4Fe-4S ferredoxins"/>
    <property type="match status" value="1"/>
</dbReference>
<evidence type="ECO:0000256" key="4">
    <source>
        <dbReference type="ARBA" id="ARBA00022982"/>
    </source>
</evidence>
<keyword evidence="1" id="KW-0813">Transport</keyword>
<evidence type="ECO:0000256" key="1">
    <source>
        <dbReference type="ARBA" id="ARBA00022448"/>
    </source>
</evidence>
<keyword evidence="10" id="KW-1185">Reference proteome</keyword>
<keyword evidence="3" id="KW-0479">Metal-binding</keyword>
<keyword evidence="4" id="KW-0249">Electron transport</keyword>
<dbReference type="InterPro" id="IPR051684">
    <property type="entry name" value="Electron_Trans/Redox"/>
</dbReference>
<feature type="domain" description="4Fe-4S ferredoxin-type" evidence="8">
    <location>
        <begin position="174"/>
        <end position="205"/>
    </location>
</feature>
<keyword evidence="7" id="KW-0812">Transmembrane</keyword>
<evidence type="ECO:0000256" key="5">
    <source>
        <dbReference type="ARBA" id="ARBA00023004"/>
    </source>
</evidence>
<reference evidence="9 10" key="1">
    <citation type="journal article" date="2020" name="mSystems">
        <title>Defining Genomic and Predicted Metabolic Features of the Acetobacterium Genus.</title>
        <authorList>
            <person name="Ross D.E."/>
            <person name="Marshall C.W."/>
            <person name="Gulliver D."/>
            <person name="May H.D."/>
            <person name="Norman R.S."/>
        </authorList>
    </citation>
    <scope>NUCLEOTIDE SEQUENCE [LARGE SCALE GENOMIC DNA]</scope>
    <source>
        <strain evidence="9 10">DSM 4132</strain>
    </source>
</reference>